<comment type="caution">
    <text evidence="1">The sequence shown here is derived from an EMBL/GenBank/DDBJ whole genome shotgun (WGS) entry which is preliminary data.</text>
</comment>
<dbReference type="AlphaFoldDB" id="A0A2N4ULU0"/>
<organism evidence="1 2">
    <name type="scientific">Photobacterium carnosum</name>
    <dbReference type="NCBI Taxonomy" id="2023717"/>
    <lineage>
        <taxon>Bacteria</taxon>
        <taxon>Pseudomonadati</taxon>
        <taxon>Pseudomonadota</taxon>
        <taxon>Gammaproteobacteria</taxon>
        <taxon>Vibrionales</taxon>
        <taxon>Vibrionaceae</taxon>
        <taxon>Photobacterium</taxon>
    </lineage>
</organism>
<evidence type="ECO:0000313" key="1">
    <source>
        <dbReference type="EMBL" id="PLC55978.1"/>
    </source>
</evidence>
<keyword evidence="2" id="KW-1185">Reference proteome</keyword>
<protein>
    <submittedName>
        <fullName evidence="1">Uncharacterized protein</fullName>
    </submittedName>
</protein>
<dbReference type="EMBL" id="NPIB01000053">
    <property type="protein sequence ID" value="PLC55978.1"/>
    <property type="molecule type" value="Genomic_DNA"/>
</dbReference>
<reference evidence="1 2" key="1">
    <citation type="journal article" date="2018" name="Syst. Appl. Microbiol.">
        <title>Photobacterium carnosum sp. nov., isolated from spoiled modified atmosphere packaged poultry meat.</title>
        <authorList>
            <person name="Hilgarth M."/>
            <person name="Fuertes S."/>
            <person name="Ehrmann M."/>
            <person name="Vogel R.F."/>
        </authorList>
    </citation>
    <scope>NUCLEOTIDE SEQUENCE [LARGE SCALE GENOMIC DNA]</scope>
    <source>
        <strain evidence="1 2">TMW 2.2021</strain>
    </source>
</reference>
<dbReference type="Proteomes" id="UP000234420">
    <property type="component" value="Unassembled WGS sequence"/>
</dbReference>
<accession>A0A2N4ULU0</accession>
<sequence length="60" mass="7424">MRNEEKLNLELENILFSEKKKELTNWEYNYCLSINKIFRQKDSLTVKQKKCLFEIIKRLK</sequence>
<evidence type="ECO:0000313" key="2">
    <source>
        <dbReference type="Proteomes" id="UP000234420"/>
    </source>
</evidence>
<name>A0A2N4ULU0_9GAMM</name>
<gene>
    <name evidence="1" type="ORF">CIK00_20875</name>
</gene>
<proteinExistence type="predicted"/>